<dbReference type="GO" id="GO:0030154">
    <property type="term" value="P:cell differentiation"/>
    <property type="evidence" value="ECO:0007669"/>
    <property type="project" value="UniProtKB-ARBA"/>
</dbReference>
<comment type="caution">
    <text evidence="6">The sequence shown here is derived from an EMBL/GenBank/DDBJ whole genome shotgun (WGS) entry which is preliminary data.</text>
</comment>
<dbReference type="OrthoDB" id="6250964at2759"/>
<gene>
    <name evidence="6" type="ORF">LSTR_LSTR015734</name>
</gene>
<dbReference type="PROSITE" id="PS50835">
    <property type="entry name" value="IG_LIKE"/>
    <property type="match status" value="2"/>
</dbReference>
<dbReference type="InParanoid" id="A0A482XDQ8"/>
<name>A0A482XDQ8_LAOST</name>
<proteinExistence type="predicted"/>
<dbReference type="GO" id="GO:0009653">
    <property type="term" value="P:anatomical structure morphogenesis"/>
    <property type="evidence" value="ECO:0007669"/>
    <property type="project" value="UniProtKB-ARBA"/>
</dbReference>
<feature type="domain" description="Ig-like" evidence="4">
    <location>
        <begin position="19"/>
        <end position="107"/>
    </location>
</feature>
<keyword evidence="3" id="KW-0472">Membrane</keyword>
<evidence type="ECO:0000313" key="7">
    <source>
        <dbReference type="Proteomes" id="UP000291343"/>
    </source>
</evidence>
<dbReference type="InterPro" id="IPR036116">
    <property type="entry name" value="FN3_sf"/>
</dbReference>
<evidence type="ECO:0008006" key="8">
    <source>
        <dbReference type="Google" id="ProtNLM"/>
    </source>
</evidence>
<dbReference type="SMR" id="A0A482XDQ8"/>
<protein>
    <recommendedName>
        <fullName evidence="8">Ig-like domain-containing protein</fullName>
    </recommendedName>
</protein>
<dbReference type="InterPro" id="IPR013098">
    <property type="entry name" value="Ig_I-set"/>
</dbReference>
<keyword evidence="7" id="KW-1185">Reference proteome</keyword>
<dbReference type="SMART" id="SM00060">
    <property type="entry name" value="FN3"/>
    <property type="match status" value="1"/>
</dbReference>
<dbReference type="InterPro" id="IPR003599">
    <property type="entry name" value="Ig_sub"/>
</dbReference>
<evidence type="ECO:0000313" key="6">
    <source>
        <dbReference type="EMBL" id="RZF43926.1"/>
    </source>
</evidence>
<feature type="domain" description="Ig-like" evidence="4">
    <location>
        <begin position="116"/>
        <end position="206"/>
    </location>
</feature>
<feature type="transmembrane region" description="Helical" evidence="3">
    <location>
        <begin position="351"/>
        <end position="374"/>
    </location>
</feature>
<feature type="compositionally biased region" description="Acidic residues" evidence="2">
    <location>
        <begin position="404"/>
        <end position="413"/>
    </location>
</feature>
<dbReference type="CDD" id="cd00063">
    <property type="entry name" value="FN3"/>
    <property type="match status" value="1"/>
</dbReference>
<dbReference type="InterPro" id="IPR003961">
    <property type="entry name" value="FN3_dom"/>
</dbReference>
<dbReference type="InterPro" id="IPR036179">
    <property type="entry name" value="Ig-like_dom_sf"/>
</dbReference>
<evidence type="ECO:0000256" key="1">
    <source>
        <dbReference type="ARBA" id="ARBA00022737"/>
    </source>
</evidence>
<dbReference type="InterPro" id="IPR003598">
    <property type="entry name" value="Ig_sub2"/>
</dbReference>
<dbReference type="SMART" id="SM00408">
    <property type="entry name" value="IGc2"/>
    <property type="match status" value="2"/>
</dbReference>
<dbReference type="InterPro" id="IPR013783">
    <property type="entry name" value="Ig-like_fold"/>
</dbReference>
<feature type="domain" description="Fibronectin type-III" evidence="5">
    <location>
        <begin position="215"/>
        <end position="322"/>
    </location>
</feature>
<dbReference type="SMART" id="SM00409">
    <property type="entry name" value="IG"/>
    <property type="match status" value="2"/>
</dbReference>
<dbReference type="SUPFAM" id="SSF49265">
    <property type="entry name" value="Fibronectin type III"/>
    <property type="match status" value="1"/>
</dbReference>
<dbReference type="STRING" id="195883.A0A482XDQ8"/>
<keyword evidence="3" id="KW-0812">Transmembrane</keyword>
<dbReference type="PROSITE" id="PS50853">
    <property type="entry name" value="FN3"/>
    <property type="match status" value="1"/>
</dbReference>
<keyword evidence="1" id="KW-0677">Repeat</keyword>
<organism evidence="6 7">
    <name type="scientific">Laodelphax striatellus</name>
    <name type="common">Small brown planthopper</name>
    <name type="synonym">Delphax striatella</name>
    <dbReference type="NCBI Taxonomy" id="195883"/>
    <lineage>
        <taxon>Eukaryota</taxon>
        <taxon>Metazoa</taxon>
        <taxon>Ecdysozoa</taxon>
        <taxon>Arthropoda</taxon>
        <taxon>Hexapoda</taxon>
        <taxon>Insecta</taxon>
        <taxon>Pterygota</taxon>
        <taxon>Neoptera</taxon>
        <taxon>Paraneoptera</taxon>
        <taxon>Hemiptera</taxon>
        <taxon>Auchenorrhyncha</taxon>
        <taxon>Fulgoroidea</taxon>
        <taxon>Delphacidae</taxon>
        <taxon>Criomorphinae</taxon>
        <taxon>Laodelphax</taxon>
    </lineage>
</organism>
<dbReference type="Proteomes" id="UP000291343">
    <property type="component" value="Unassembled WGS sequence"/>
</dbReference>
<dbReference type="Pfam" id="PF13927">
    <property type="entry name" value="Ig_3"/>
    <property type="match status" value="1"/>
</dbReference>
<dbReference type="AlphaFoldDB" id="A0A482XDQ8"/>
<dbReference type="InterPro" id="IPR007110">
    <property type="entry name" value="Ig-like_dom"/>
</dbReference>
<evidence type="ECO:0000259" key="5">
    <source>
        <dbReference type="PROSITE" id="PS50853"/>
    </source>
</evidence>
<dbReference type="EMBL" id="QKKF02011999">
    <property type="protein sequence ID" value="RZF43926.1"/>
    <property type="molecule type" value="Genomic_DNA"/>
</dbReference>
<feature type="region of interest" description="Disordered" evidence="2">
    <location>
        <begin position="384"/>
        <end position="413"/>
    </location>
</feature>
<evidence type="ECO:0000256" key="3">
    <source>
        <dbReference type="SAM" id="Phobius"/>
    </source>
</evidence>
<evidence type="ECO:0000259" key="4">
    <source>
        <dbReference type="PROSITE" id="PS50835"/>
    </source>
</evidence>
<dbReference type="SUPFAM" id="SSF48726">
    <property type="entry name" value="Immunoglobulin"/>
    <property type="match status" value="2"/>
</dbReference>
<dbReference type="Pfam" id="PF07679">
    <property type="entry name" value="I-set"/>
    <property type="match status" value="1"/>
</dbReference>
<dbReference type="CDD" id="cd00096">
    <property type="entry name" value="Ig"/>
    <property type="match status" value="2"/>
</dbReference>
<keyword evidence="3" id="KW-1133">Transmembrane helix</keyword>
<evidence type="ECO:0000256" key="2">
    <source>
        <dbReference type="SAM" id="MobiDB-lite"/>
    </source>
</evidence>
<dbReference type="PANTHER" id="PTHR23278">
    <property type="entry name" value="SIDESTEP PROTEIN"/>
    <property type="match status" value="1"/>
</dbReference>
<dbReference type="Gene3D" id="2.60.40.10">
    <property type="entry name" value="Immunoglobulins"/>
    <property type="match status" value="3"/>
</dbReference>
<sequence length="413" mass="45046">MYLVHHPHLRIQEDSLDAPVVSVTLGSDVNPESLKEGDDVRLTCEIKANPDADKIIWYHGIEVVSRNNSTLGRTLHLQGLRRQDAGEYVCVASNKEGSARSRALSLSIQFAPVCKPGMEEVAVGAMRHESLEARCEVLASPGGPHLKFSWTYSKGKDVLPVPQHRVVSKDHVSTIQFTPVAESDFGTFACWATNPVGRQSKPCLVTIVHAKRPDPPRGCQLQNSSSGSGRLELSCEPGNNGGLAQHFILEVNEAGRQDDQAQGSPGVRGFSNPLYRLTGFTPRFTLRGLQPGTEYRLAVFAKNAMGASQPPVLIPGVRVSASTARLTKNDPGYHDSSMARAAFWTNIVTNVIVAGIAVVTCIIIMTIIVVIICWRRRSRDRHLSRTPHPLNNLADQDLKRSTESLEEDQGGGI</sequence>
<dbReference type="PANTHER" id="PTHR23278:SF4">
    <property type="entry name" value="SIDESTEP, ISOFORM C"/>
    <property type="match status" value="1"/>
</dbReference>
<reference evidence="6 7" key="1">
    <citation type="journal article" date="2017" name="Gigascience">
        <title>Genome sequence of the small brown planthopper, Laodelphax striatellus.</title>
        <authorList>
            <person name="Zhu J."/>
            <person name="Jiang F."/>
            <person name="Wang X."/>
            <person name="Yang P."/>
            <person name="Bao Y."/>
            <person name="Zhao W."/>
            <person name="Wang W."/>
            <person name="Lu H."/>
            <person name="Wang Q."/>
            <person name="Cui N."/>
            <person name="Li J."/>
            <person name="Chen X."/>
            <person name="Luo L."/>
            <person name="Yu J."/>
            <person name="Kang L."/>
            <person name="Cui F."/>
        </authorList>
    </citation>
    <scope>NUCLEOTIDE SEQUENCE [LARGE SCALE GENOMIC DNA]</scope>
    <source>
        <strain evidence="6">Lst14</strain>
    </source>
</reference>
<accession>A0A482XDQ8</accession>